<evidence type="ECO:0000256" key="5">
    <source>
        <dbReference type="ARBA" id="ARBA00023136"/>
    </source>
</evidence>
<dbReference type="EMBL" id="AWSQ01000001">
    <property type="protein sequence ID" value="KFX70427.1"/>
    <property type="molecule type" value="Genomic_DNA"/>
</dbReference>
<evidence type="ECO:0000256" key="1">
    <source>
        <dbReference type="ARBA" id="ARBA00004429"/>
    </source>
</evidence>
<keyword evidence="8" id="KW-1185">Reference proteome</keyword>
<comment type="caution">
    <text evidence="7">The sequence shown here is derived from an EMBL/GenBank/DDBJ whole genome shotgun (WGS) entry which is preliminary data.</text>
</comment>
<dbReference type="STRING" id="1395571.TMS3_0100345"/>
<feature type="transmembrane region" description="Helical" evidence="6">
    <location>
        <begin position="329"/>
        <end position="347"/>
    </location>
</feature>
<evidence type="ECO:0000256" key="3">
    <source>
        <dbReference type="ARBA" id="ARBA00022692"/>
    </source>
</evidence>
<evidence type="ECO:0000313" key="7">
    <source>
        <dbReference type="EMBL" id="KFX70427.1"/>
    </source>
</evidence>
<feature type="transmembrane region" description="Helical" evidence="6">
    <location>
        <begin position="89"/>
        <end position="109"/>
    </location>
</feature>
<keyword evidence="2" id="KW-1003">Cell membrane</keyword>
<dbReference type="GO" id="GO:0005886">
    <property type="term" value="C:plasma membrane"/>
    <property type="evidence" value="ECO:0007669"/>
    <property type="project" value="UniProtKB-SubCell"/>
</dbReference>
<dbReference type="CDD" id="cd06580">
    <property type="entry name" value="TM_PBP1_transp_TpRbsC_like"/>
    <property type="match status" value="1"/>
</dbReference>
<name>A0A0A1YKJ7_9PSED</name>
<feature type="transmembrane region" description="Helical" evidence="6">
    <location>
        <begin position="276"/>
        <end position="292"/>
    </location>
</feature>
<accession>A0A0A1YKJ7</accession>
<feature type="transmembrane region" description="Helical" evidence="6">
    <location>
        <begin position="148"/>
        <end position="167"/>
    </location>
</feature>
<feature type="transmembrane region" description="Helical" evidence="6">
    <location>
        <begin position="115"/>
        <end position="139"/>
    </location>
</feature>
<dbReference type="GO" id="GO:0022857">
    <property type="term" value="F:transmembrane transporter activity"/>
    <property type="evidence" value="ECO:0007669"/>
    <property type="project" value="InterPro"/>
</dbReference>
<keyword evidence="3 6" id="KW-0812">Transmembrane</keyword>
<feature type="transmembrane region" description="Helical" evidence="6">
    <location>
        <begin position="299"/>
        <end position="317"/>
    </location>
</feature>
<evidence type="ECO:0000313" key="8">
    <source>
        <dbReference type="Proteomes" id="UP000030063"/>
    </source>
</evidence>
<keyword evidence="4 6" id="KW-1133">Transmembrane helix</keyword>
<evidence type="ECO:0000256" key="4">
    <source>
        <dbReference type="ARBA" id="ARBA00022989"/>
    </source>
</evidence>
<evidence type="ECO:0000256" key="2">
    <source>
        <dbReference type="ARBA" id="ARBA00022475"/>
    </source>
</evidence>
<dbReference type="PANTHER" id="PTHR47089">
    <property type="entry name" value="ABC TRANSPORTER, PERMEASE PROTEIN"/>
    <property type="match status" value="1"/>
</dbReference>
<keyword evidence="5 6" id="KW-0472">Membrane</keyword>
<reference evidence="7 8" key="1">
    <citation type="journal article" date="2014" name="Genome Announc.">
        <title>Draft Genome Sequence of Petroleum Oil-Degrading Marine Bacterium Pseudomonas taeanensis Strain MS-3, Isolated from a Crude Oil-Contaminated Seashore.</title>
        <authorList>
            <person name="Lee S.Y."/>
            <person name="Kim S.H."/>
            <person name="Lee D.G."/>
            <person name="Shin S."/>
            <person name="Yun S.H."/>
            <person name="Choi C.W."/>
            <person name="Chung Y.H."/>
            <person name="Choi J.S."/>
            <person name="Kahng H.Y."/>
            <person name="Kim S.I."/>
        </authorList>
    </citation>
    <scope>NUCLEOTIDE SEQUENCE [LARGE SCALE GENOMIC DNA]</scope>
    <source>
        <strain evidence="7 8">MS-3</strain>
    </source>
</reference>
<sequence>MLSFKLEARPEASRTMSYLSPLIAVVLTMLGGLLLFSALGKDPLEGFQVFFLNPMRSWYGVSELLLKAVPLMLIAVGLAIGFRANVWNIGAEGQFILGACAATGAALLLEDVSGPQVLLAMIVAGALGGAAWAAIPAFLRTRFNANEILVSLMLVYVAQLLVSWLVFGPWMDPDGFNFPQSKMFSDSALLPMLVEGTRLNLAFVMALGVLVVGYVFMHRSYLGFKMRVAGEAADAARYAGFSAKRMVWFGMLAGGVCAGLAGMAEVAGPMGQLTDKVASGYGFAAIIVAFVGRLNPIGIFFASLLMALLFLGGEQAQLYMSLPASISKVFQGMLLFFLLGSDLFINYRLRMRRTLAKAGA</sequence>
<gene>
    <name evidence="7" type="ORF">TMS3_0100345</name>
</gene>
<dbReference type="InterPro" id="IPR001851">
    <property type="entry name" value="ABC_transp_permease"/>
</dbReference>
<protein>
    <submittedName>
        <fullName evidence="7">Sugar ABC transporter permease</fullName>
    </submittedName>
</protein>
<evidence type="ECO:0000256" key="6">
    <source>
        <dbReference type="SAM" id="Phobius"/>
    </source>
</evidence>
<feature type="transmembrane region" description="Helical" evidence="6">
    <location>
        <begin position="199"/>
        <end position="217"/>
    </location>
</feature>
<organism evidence="7 8">
    <name type="scientific">Pseudomonas taeanensis MS-3</name>
    <dbReference type="NCBI Taxonomy" id="1395571"/>
    <lineage>
        <taxon>Bacteria</taxon>
        <taxon>Pseudomonadati</taxon>
        <taxon>Pseudomonadota</taxon>
        <taxon>Gammaproteobacteria</taxon>
        <taxon>Pseudomonadales</taxon>
        <taxon>Pseudomonadaceae</taxon>
        <taxon>Pseudomonas</taxon>
    </lineage>
</organism>
<dbReference type="Proteomes" id="UP000030063">
    <property type="component" value="Unassembled WGS sequence"/>
</dbReference>
<dbReference type="Pfam" id="PF02653">
    <property type="entry name" value="BPD_transp_2"/>
    <property type="match status" value="1"/>
</dbReference>
<feature type="transmembrane region" description="Helical" evidence="6">
    <location>
        <begin position="64"/>
        <end position="82"/>
    </location>
</feature>
<proteinExistence type="predicted"/>
<dbReference type="eggNOG" id="COG4603">
    <property type="taxonomic scope" value="Bacteria"/>
</dbReference>
<dbReference type="AlphaFoldDB" id="A0A0A1YKJ7"/>
<dbReference type="PANTHER" id="PTHR47089:SF1">
    <property type="entry name" value="GUANOSINE ABC TRANSPORTER PERMEASE PROTEIN NUPP"/>
    <property type="match status" value="1"/>
</dbReference>
<comment type="subcellular location">
    <subcellularLocation>
        <location evidence="1">Cell inner membrane</location>
        <topology evidence="1">Multi-pass membrane protein</topology>
    </subcellularLocation>
</comment>
<feature type="transmembrane region" description="Helical" evidence="6">
    <location>
        <begin position="246"/>
        <end position="264"/>
    </location>
</feature>